<keyword evidence="3" id="KW-1185">Reference proteome</keyword>
<name>A0A5B1M166_9ACTN</name>
<dbReference type="RefSeq" id="WP_149750918.1">
    <property type="nucleotide sequence ID" value="NZ_VUJW01000007.1"/>
</dbReference>
<organism evidence="2 3">
    <name type="scientific">Nocardioides antri</name>
    <dbReference type="NCBI Taxonomy" id="2607659"/>
    <lineage>
        <taxon>Bacteria</taxon>
        <taxon>Bacillati</taxon>
        <taxon>Actinomycetota</taxon>
        <taxon>Actinomycetes</taxon>
        <taxon>Propionibacteriales</taxon>
        <taxon>Nocardioidaceae</taxon>
        <taxon>Nocardioides</taxon>
    </lineage>
</organism>
<dbReference type="AlphaFoldDB" id="A0A5B1M166"/>
<sequence length="176" mass="19729">MKRVLLAIAAATLVLGGTATPAAAESGSVSDPSGDAPARIDITRLKVDNDKRWFTMRVDVQDLRQKGIFHFHYWRGTSGVPMQSLIVVVKRIDGETRARFFACGFEDCRPETCPRLRARWRSDTDFVRISAPQRCYPRPRTRPDAPPPAAGQFFVYSRLGKGAVDDHEEQVELQRG</sequence>
<evidence type="ECO:0000256" key="1">
    <source>
        <dbReference type="SAM" id="SignalP"/>
    </source>
</evidence>
<evidence type="ECO:0000313" key="2">
    <source>
        <dbReference type="EMBL" id="KAA1426663.1"/>
    </source>
</evidence>
<proteinExistence type="predicted"/>
<reference evidence="2 3" key="2">
    <citation type="submission" date="2019-09" db="EMBL/GenBank/DDBJ databases">
        <authorList>
            <person name="Jin C."/>
        </authorList>
    </citation>
    <scope>NUCLEOTIDE SEQUENCE [LARGE SCALE GENOMIC DNA]</scope>
    <source>
        <strain evidence="2 3">BN140041</strain>
    </source>
</reference>
<evidence type="ECO:0000313" key="3">
    <source>
        <dbReference type="Proteomes" id="UP000324351"/>
    </source>
</evidence>
<feature type="signal peptide" evidence="1">
    <location>
        <begin position="1"/>
        <end position="24"/>
    </location>
</feature>
<dbReference type="EMBL" id="VUJW01000007">
    <property type="protein sequence ID" value="KAA1426663.1"/>
    <property type="molecule type" value="Genomic_DNA"/>
</dbReference>
<comment type="caution">
    <text evidence="2">The sequence shown here is derived from an EMBL/GenBank/DDBJ whole genome shotgun (WGS) entry which is preliminary data.</text>
</comment>
<feature type="chain" id="PRO_5022935837" evidence="1">
    <location>
        <begin position="25"/>
        <end position="176"/>
    </location>
</feature>
<accession>A0A5B1M166</accession>
<protein>
    <submittedName>
        <fullName evidence="2">Uncharacterized protein</fullName>
    </submittedName>
</protein>
<gene>
    <name evidence="2" type="ORF">F0U47_13030</name>
</gene>
<dbReference type="Proteomes" id="UP000324351">
    <property type="component" value="Unassembled WGS sequence"/>
</dbReference>
<reference evidence="2 3" key="1">
    <citation type="submission" date="2019-09" db="EMBL/GenBank/DDBJ databases">
        <title>Nocardioides panacisoli sp. nov., isolated from the soil of a ginseng field.</title>
        <authorList>
            <person name="Cho C."/>
        </authorList>
    </citation>
    <scope>NUCLEOTIDE SEQUENCE [LARGE SCALE GENOMIC DNA]</scope>
    <source>
        <strain evidence="2 3">BN140041</strain>
    </source>
</reference>
<keyword evidence="1" id="KW-0732">Signal</keyword>